<reference evidence="1 2" key="1">
    <citation type="submission" date="2017-05" db="EMBL/GenBank/DDBJ databases">
        <title>De novo genome assembly of Deniococcus indicus strain DR1.</title>
        <authorList>
            <person name="Chauhan D."/>
            <person name="Yennamalli R.M."/>
            <person name="Priyadarshini R."/>
        </authorList>
    </citation>
    <scope>NUCLEOTIDE SEQUENCE [LARGE SCALE GENOMIC DNA]</scope>
    <source>
        <strain evidence="1 2">DR1</strain>
    </source>
</reference>
<accession>A0A246BIK9</accession>
<evidence type="ECO:0000313" key="1">
    <source>
        <dbReference type="EMBL" id="OWL95098.1"/>
    </source>
</evidence>
<sequence>MPLTDTQLDRVKFLVQDDAWVVWEALIPAAERTANLNQALEVHGDLRLVAGYVLDRVAARAGQLAAQALEEAAAVSAVKVGRIEAKLNGEAAGQADRHRAAAWSERARALKADVHREAQARVQGGSVSLNVDVRF</sequence>
<proteinExistence type="predicted"/>
<dbReference type="EMBL" id="NHMK01000020">
    <property type="protein sequence ID" value="OWL95098.1"/>
    <property type="molecule type" value="Genomic_DNA"/>
</dbReference>
<dbReference type="RefSeq" id="WP_088249186.1">
    <property type="nucleotide sequence ID" value="NZ_NHMK01000020.1"/>
</dbReference>
<dbReference type="Proteomes" id="UP000197208">
    <property type="component" value="Unassembled WGS sequence"/>
</dbReference>
<name>A0A246BIK9_9DEIO</name>
<organism evidence="1 2">
    <name type="scientific">Deinococcus indicus</name>
    <dbReference type="NCBI Taxonomy" id="223556"/>
    <lineage>
        <taxon>Bacteria</taxon>
        <taxon>Thermotogati</taxon>
        <taxon>Deinococcota</taxon>
        <taxon>Deinococci</taxon>
        <taxon>Deinococcales</taxon>
        <taxon>Deinococcaceae</taxon>
        <taxon>Deinococcus</taxon>
    </lineage>
</organism>
<evidence type="ECO:0000313" key="2">
    <source>
        <dbReference type="Proteomes" id="UP000197208"/>
    </source>
</evidence>
<keyword evidence="2" id="KW-1185">Reference proteome</keyword>
<dbReference type="AlphaFoldDB" id="A0A246BIK9"/>
<protein>
    <submittedName>
        <fullName evidence="1">Uncharacterized protein</fullName>
    </submittedName>
</protein>
<comment type="caution">
    <text evidence="1">The sequence shown here is derived from an EMBL/GenBank/DDBJ whole genome shotgun (WGS) entry which is preliminary data.</text>
</comment>
<gene>
    <name evidence="1" type="ORF">CBQ26_13685</name>
</gene>